<evidence type="ECO:0000256" key="13">
    <source>
        <dbReference type="PIRSR" id="PIRSR004846-1"/>
    </source>
</evidence>
<keyword evidence="4" id="KW-1003">Cell membrane</keyword>
<feature type="signal peptide" evidence="14">
    <location>
        <begin position="1"/>
        <end position="26"/>
    </location>
</feature>
<comment type="subunit">
    <text evidence="10">The complex is composed of two ATP-binding proteins (ModC), two transmembrane proteins (ModB) and a solute-binding protein (ModA).</text>
</comment>
<dbReference type="RefSeq" id="WP_167200470.1">
    <property type="nucleotide sequence ID" value="NZ_JAAORB010000067.1"/>
</dbReference>
<dbReference type="AlphaFoldDB" id="A0A967BFM6"/>
<accession>A0A967BFM6</accession>
<sequence>MGLLPALRIIGWALALSVCAPFAVQAGDVTVFAASSMTNAMAEIEQGFEEDTGHDLSVSLAGSSALARQIQQGAPADVFISANPGWMDRLEAAGLLDPDTRFDLLGNRIVLIAHDAEAKPVALTPDLDLASLLAGGKLAMASVEAVPAGIYGKAALTHLNLWTGVATQVVQTKNVRAALGLVSLGEAPYGIVYATDAAADDRVRVIGHFPQDSHPPIVYPAAGIAGRDTKAAADFITFLQGPKARAAFARQGFVVIAD</sequence>
<organism evidence="15 16">
    <name type="scientific">Roseovarius gahaiensis</name>
    <dbReference type="NCBI Taxonomy" id="2716691"/>
    <lineage>
        <taxon>Bacteria</taxon>
        <taxon>Pseudomonadati</taxon>
        <taxon>Pseudomonadota</taxon>
        <taxon>Alphaproteobacteria</taxon>
        <taxon>Rhodobacterales</taxon>
        <taxon>Roseobacteraceae</taxon>
        <taxon>Roseovarius</taxon>
    </lineage>
</organism>
<keyword evidence="6 14" id="KW-0732">Signal</keyword>
<gene>
    <name evidence="15" type="primary">modA</name>
    <name evidence="15" type="ORF">HAT86_16485</name>
</gene>
<comment type="similarity">
    <text evidence="2">Belongs to the bacterial solute-binding protein ModA family.</text>
</comment>
<dbReference type="GO" id="GO:0015689">
    <property type="term" value="P:molybdate ion transport"/>
    <property type="evidence" value="ECO:0007669"/>
    <property type="project" value="InterPro"/>
</dbReference>
<evidence type="ECO:0000256" key="12">
    <source>
        <dbReference type="ARBA" id="ARBA00078141"/>
    </source>
</evidence>
<dbReference type="PIRSF" id="PIRSF004846">
    <property type="entry name" value="ModA"/>
    <property type="match status" value="1"/>
</dbReference>
<evidence type="ECO:0000256" key="7">
    <source>
        <dbReference type="ARBA" id="ARBA00023136"/>
    </source>
</evidence>
<dbReference type="GO" id="GO:0046872">
    <property type="term" value="F:metal ion binding"/>
    <property type="evidence" value="ECO:0007669"/>
    <property type="project" value="UniProtKB-KW"/>
</dbReference>
<comment type="subcellular location">
    <subcellularLocation>
        <location evidence="1">Cell membrane</location>
    </subcellularLocation>
</comment>
<evidence type="ECO:0000256" key="5">
    <source>
        <dbReference type="ARBA" id="ARBA00022723"/>
    </source>
</evidence>
<dbReference type="PANTHER" id="PTHR30632:SF17">
    <property type="entry name" value="MOLYBDATE-BINDING PROTEIN MODA"/>
    <property type="match status" value="1"/>
</dbReference>
<feature type="chain" id="PRO_5037316884" description="Molybdate-binding protein ModA" evidence="14">
    <location>
        <begin position="27"/>
        <end position="258"/>
    </location>
</feature>
<name>A0A967BFM6_9RHOB</name>
<comment type="function">
    <text evidence="9">Involved in the transport of molybdenum into the cell. Part of the binding-protein-dependent transport system ModABCD.</text>
</comment>
<dbReference type="GO" id="GO:0005886">
    <property type="term" value="C:plasma membrane"/>
    <property type="evidence" value="ECO:0007669"/>
    <property type="project" value="UniProtKB-SubCell"/>
</dbReference>
<dbReference type="EMBL" id="JAAORB010000067">
    <property type="protein sequence ID" value="NHQ76043.1"/>
    <property type="molecule type" value="Genomic_DNA"/>
</dbReference>
<evidence type="ECO:0000256" key="11">
    <source>
        <dbReference type="ARBA" id="ARBA00073171"/>
    </source>
</evidence>
<dbReference type="NCBIfam" id="TIGR01256">
    <property type="entry name" value="modA"/>
    <property type="match status" value="1"/>
</dbReference>
<feature type="binding site" evidence="13">
    <location>
        <position position="63"/>
    </location>
    <ligand>
        <name>molybdate</name>
        <dbReference type="ChEBI" id="CHEBI:36264"/>
    </ligand>
</feature>
<dbReference type="Pfam" id="PF13531">
    <property type="entry name" value="SBP_bac_11"/>
    <property type="match status" value="1"/>
</dbReference>
<evidence type="ECO:0000256" key="9">
    <source>
        <dbReference type="ARBA" id="ARBA00056002"/>
    </source>
</evidence>
<feature type="binding site" evidence="13">
    <location>
        <position position="175"/>
    </location>
    <ligand>
        <name>molybdate</name>
        <dbReference type="ChEBI" id="CHEBI:36264"/>
    </ligand>
</feature>
<feature type="binding site" evidence="13">
    <location>
        <position position="36"/>
    </location>
    <ligand>
        <name>molybdate</name>
        <dbReference type="ChEBI" id="CHEBI:36264"/>
    </ligand>
</feature>
<protein>
    <recommendedName>
        <fullName evidence="11">Molybdate-binding protein ModA</fullName>
    </recommendedName>
    <alternativeName>
        <fullName evidence="12">Molybdate/tungstate-binding protein ModA</fullName>
    </alternativeName>
</protein>
<evidence type="ECO:0000256" key="14">
    <source>
        <dbReference type="SAM" id="SignalP"/>
    </source>
</evidence>
<evidence type="ECO:0000256" key="6">
    <source>
        <dbReference type="ARBA" id="ARBA00022729"/>
    </source>
</evidence>
<keyword evidence="13" id="KW-0500">Molybdenum</keyword>
<proteinExistence type="inferred from homology"/>
<feature type="binding site" evidence="13">
    <location>
        <position position="148"/>
    </location>
    <ligand>
        <name>molybdate</name>
        <dbReference type="ChEBI" id="CHEBI:36264"/>
    </ligand>
</feature>
<evidence type="ECO:0000256" key="8">
    <source>
        <dbReference type="ARBA" id="ARBA00023245"/>
    </source>
</evidence>
<keyword evidence="5 13" id="KW-0479">Metal-binding</keyword>
<evidence type="ECO:0000256" key="10">
    <source>
        <dbReference type="ARBA" id="ARBA00062515"/>
    </source>
</evidence>
<feature type="binding site" evidence="13">
    <location>
        <position position="193"/>
    </location>
    <ligand>
        <name>molybdate</name>
        <dbReference type="ChEBI" id="CHEBI:36264"/>
    </ligand>
</feature>
<evidence type="ECO:0000256" key="3">
    <source>
        <dbReference type="ARBA" id="ARBA00022448"/>
    </source>
</evidence>
<dbReference type="SUPFAM" id="SSF53850">
    <property type="entry name" value="Periplasmic binding protein-like II"/>
    <property type="match status" value="1"/>
</dbReference>
<dbReference type="InterPro" id="IPR050682">
    <property type="entry name" value="ModA/WtpA"/>
</dbReference>
<dbReference type="PANTHER" id="PTHR30632">
    <property type="entry name" value="MOLYBDATE-BINDING PERIPLASMIC PROTEIN"/>
    <property type="match status" value="1"/>
</dbReference>
<dbReference type="Proteomes" id="UP000639775">
    <property type="component" value="Unassembled WGS sequence"/>
</dbReference>
<evidence type="ECO:0000256" key="2">
    <source>
        <dbReference type="ARBA" id="ARBA00009175"/>
    </source>
</evidence>
<reference evidence="15" key="1">
    <citation type="submission" date="2020-03" db="EMBL/GenBank/DDBJ databases">
        <title>Roseovarius gahaiensis sp. nov., isolated from Gahai Saline Lake, China.</title>
        <authorList>
            <person name="Sun X."/>
        </authorList>
    </citation>
    <scope>NUCLEOTIDE SEQUENCE</scope>
    <source>
        <strain evidence="15">GH877</strain>
    </source>
</reference>
<keyword evidence="16" id="KW-1185">Reference proteome</keyword>
<evidence type="ECO:0000313" key="15">
    <source>
        <dbReference type="EMBL" id="NHQ76043.1"/>
    </source>
</evidence>
<dbReference type="GO" id="GO:0030288">
    <property type="term" value="C:outer membrane-bounded periplasmic space"/>
    <property type="evidence" value="ECO:0007669"/>
    <property type="project" value="TreeGrafter"/>
</dbReference>
<keyword evidence="8" id="KW-0826">Tungsten</keyword>
<keyword evidence="3" id="KW-0813">Transport</keyword>
<comment type="caution">
    <text evidence="15">The sequence shown here is derived from an EMBL/GenBank/DDBJ whole genome shotgun (WGS) entry which is preliminary data.</text>
</comment>
<evidence type="ECO:0000256" key="1">
    <source>
        <dbReference type="ARBA" id="ARBA00004236"/>
    </source>
</evidence>
<dbReference type="GO" id="GO:0030973">
    <property type="term" value="F:molybdate ion binding"/>
    <property type="evidence" value="ECO:0007669"/>
    <property type="project" value="TreeGrafter"/>
</dbReference>
<dbReference type="CDD" id="cd13536">
    <property type="entry name" value="PBP2_EcModA"/>
    <property type="match status" value="1"/>
</dbReference>
<dbReference type="InterPro" id="IPR005950">
    <property type="entry name" value="ModA"/>
</dbReference>
<dbReference type="Gene3D" id="3.40.190.10">
    <property type="entry name" value="Periplasmic binding protein-like II"/>
    <property type="match status" value="2"/>
</dbReference>
<evidence type="ECO:0000313" key="16">
    <source>
        <dbReference type="Proteomes" id="UP000639775"/>
    </source>
</evidence>
<dbReference type="FunFam" id="3.40.190.10:FF:000030">
    <property type="entry name" value="Molybdate ABC transporter substrate-binding protein"/>
    <property type="match status" value="1"/>
</dbReference>
<evidence type="ECO:0000256" key="4">
    <source>
        <dbReference type="ARBA" id="ARBA00022475"/>
    </source>
</evidence>
<keyword evidence="7" id="KW-0472">Membrane</keyword>